<dbReference type="Pfam" id="PF08628">
    <property type="entry name" value="Nexin_C"/>
    <property type="match status" value="1"/>
</dbReference>
<accession>A0A834G3E5</accession>
<feature type="domain" description="PXA" evidence="6">
    <location>
        <begin position="107"/>
        <end position="291"/>
    </location>
</feature>
<organism evidence="7 8">
    <name type="scientific">Rhododendron simsii</name>
    <name type="common">Sims's rhododendron</name>
    <dbReference type="NCBI Taxonomy" id="118357"/>
    <lineage>
        <taxon>Eukaryota</taxon>
        <taxon>Viridiplantae</taxon>
        <taxon>Streptophyta</taxon>
        <taxon>Embryophyta</taxon>
        <taxon>Tracheophyta</taxon>
        <taxon>Spermatophyta</taxon>
        <taxon>Magnoliopsida</taxon>
        <taxon>eudicotyledons</taxon>
        <taxon>Gunneridae</taxon>
        <taxon>Pentapetalae</taxon>
        <taxon>asterids</taxon>
        <taxon>Ericales</taxon>
        <taxon>Ericaceae</taxon>
        <taxon>Ericoideae</taxon>
        <taxon>Rhodoreae</taxon>
        <taxon>Rhododendron</taxon>
    </lineage>
</organism>
<dbReference type="InterPro" id="IPR036871">
    <property type="entry name" value="PX_dom_sf"/>
</dbReference>
<feature type="transmembrane region" description="Helical" evidence="4">
    <location>
        <begin position="21"/>
        <end position="37"/>
    </location>
</feature>
<feature type="compositionally biased region" description="Basic and acidic residues" evidence="3">
    <location>
        <begin position="855"/>
        <end position="864"/>
    </location>
</feature>
<evidence type="ECO:0000259" key="5">
    <source>
        <dbReference type="PROSITE" id="PS50195"/>
    </source>
</evidence>
<sequence>MSTEEKHAVTVRDLVEEAKKRIVFLIMCAVGLSYLLSLTSSSVWVNLPAAASLIVTVRYFSLYFEMRGKAAVYNSKPTLAHISSKTKPFEGPNTGVMKSDWRRKVNSPVVEDALNQFTRHLVSEWVMDLWYSRLTPDRQGPEELVHIMHGVLGEISSRLRNVNLIDLLTRDVISSLCTHLELFRSCQSKIEKHQLGPLTFERRDVELKSILFADNKLHPALFSAEAEHKVLQHLMDGLISFTFKPEDLQCSLFRFTVRELLACALMRPVLNLANPRFLNERVESVAISLSKANKGAATLLASQSKSKASSRISSDHFSRILDPSVKGVGLVPRKKDPSKTLEEKSTKDNANGTLTKDPLLCMDTRPTLSWSSQPLDPLTGDGRGSQRLHSGEIWDGTVDMISRRETEAIAPNHFENYRRKEGENYAIESQIKSSSAINKIADNLKVLSREKEKDGATKISSDHSNAALSRCNGNITSHLSAISYLEFDENDLMRLEEVESGSSSYTSEDDETSSVTGLDSPVTKVWDGKLNRYLSVSHIHHPLQSSEGCNTRKSGVGHLHSRLRRTQSRRKRFKRLSSQKRHIWQEVERTSFYSGDGQDILNSFKGRVESEDSSDDYEAEVLGRIHSGATASSSTSSTSLLDCDNLAVNAQKNSLLADSFLKLRCESQVLGANIVKGGSRTFAVYSISVTDTNEDSWSIKRRFRHFEELHRRLKEFPEYNLHLPPKHFLSTGLDVLVIRERCKLLHKYLKKLLQLPTISGSIEIWDFLSVDSQTYVFSHSISIIETLSVDLDSITHERSEEAQNALGQTVNPLPSHCEHRNAESKESALAMKHNIVGDGSRVQAQGAVYTQQQKPSEDSDKSDQRNISLSRKSINRIEGDGLQTSSQPIIGAASDPTLPTEWVQPNLSAPLLELVDVVFQLQDGGWIRRKAFWVAKQILQLGMGDAFDDWLIEKIQLLRRGSVVASGIKRIEQVLWPDGIFITKHPKRRQPNPSGSTPQSSPCGHPPTSVSSPKKVDAVELDENRLKEAERRARFVHELMIDNAPAAIVGLVGHKGYEQCARDIYYFLQSSVCLKQLAFDLLELLLLSAFPEMDYVFQQLHEEKEKFGEFKPT</sequence>
<dbReference type="PROSITE" id="PS50195">
    <property type="entry name" value="PX"/>
    <property type="match status" value="1"/>
</dbReference>
<dbReference type="SMART" id="SM00313">
    <property type="entry name" value="PXA"/>
    <property type="match status" value="1"/>
</dbReference>
<dbReference type="EMBL" id="WJXA01000012">
    <property type="protein sequence ID" value="KAF7123674.1"/>
    <property type="molecule type" value="Genomic_DNA"/>
</dbReference>
<dbReference type="GO" id="GO:0005768">
    <property type="term" value="C:endosome"/>
    <property type="evidence" value="ECO:0007669"/>
    <property type="project" value="UniProtKB-ARBA"/>
</dbReference>
<feature type="compositionally biased region" description="Basic and acidic residues" evidence="3">
    <location>
        <begin position="333"/>
        <end position="347"/>
    </location>
</feature>
<reference evidence="7" key="1">
    <citation type="submission" date="2019-11" db="EMBL/GenBank/DDBJ databases">
        <authorList>
            <person name="Liu Y."/>
            <person name="Hou J."/>
            <person name="Li T.-Q."/>
            <person name="Guan C.-H."/>
            <person name="Wu X."/>
            <person name="Wu H.-Z."/>
            <person name="Ling F."/>
            <person name="Zhang R."/>
            <person name="Shi X.-G."/>
            <person name="Ren J.-P."/>
            <person name="Chen E.-F."/>
            <person name="Sun J.-M."/>
        </authorList>
    </citation>
    <scope>NUCLEOTIDE SEQUENCE</scope>
    <source>
        <strain evidence="7">Adult_tree_wgs_1</strain>
        <tissue evidence="7">Leaves</tissue>
    </source>
</reference>
<evidence type="ECO:0000313" key="7">
    <source>
        <dbReference type="EMBL" id="KAF7123674.1"/>
    </source>
</evidence>
<name>A0A834G3E5_RHOSS</name>
<dbReference type="InterPro" id="IPR013937">
    <property type="entry name" value="Sorting_nexin_C"/>
</dbReference>
<dbReference type="OrthoDB" id="120967at2759"/>
<comment type="subcellular location">
    <subcellularLocation>
        <location evidence="1">Cytoplasm</location>
    </subcellularLocation>
</comment>
<dbReference type="PANTHER" id="PTHR22999">
    <property type="entry name" value="PX SERINE/THREONINE KINASE PXK"/>
    <property type="match status" value="1"/>
</dbReference>
<evidence type="ECO:0000256" key="4">
    <source>
        <dbReference type="SAM" id="Phobius"/>
    </source>
</evidence>
<evidence type="ECO:0000256" key="1">
    <source>
        <dbReference type="ARBA" id="ARBA00004496"/>
    </source>
</evidence>
<gene>
    <name evidence="7" type="ORF">RHSIM_Rhsim12G0199600</name>
</gene>
<keyword evidence="4" id="KW-0812">Transmembrane</keyword>
<dbReference type="SUPFAM" id="SSF64268">
    <property type="entry name" value="PX domain"/>
    <property type="match status" value="1"/>
</dbReference>
<dbReference type="GO" id="GO:0016020">
    <property type="term" value="C:membrane"/>
    <property type="evidence" value="ECO:0007669"/>
    <property type="project" value="UniProtKB-ARBA"/>
</dbReference>
<dbReference type="Pfam" id="PF02194">
    <property type="entry name" value="PXA"/>
    <property type="match status" value="1"/>
</dbReference>
<feature type="compositionally biased region" description="Polar residues" evidence="3">
    <location>
        <begin position="991"/>
        <end position="1012"/>
    </location>
</feature>
<dbReference type="Proteomes" id="UP000626092">
    <property type="component" value="Unassembled WGS sequence"/>
</dbReference>
<feature type="region of interest" description="Disordered" evidence="3">
    <location>
        <begin position="328"/>
        <end position="358"/>
    </location>
</feature>
<dbReference type="InterPro" id="IPR003114">
    <property type="entry name" value="Phox_assoc"/>
</dbReference>
<dbReference type="SMART" id="SM00312">
    <property type="entry name" value="PX"/>
    <property type="match status" value="1"/>
</dbReference>
<comment type="caution">
    <text evidence="7">The sequence shown here is derived from an EMBL/GenBank/DDBJ whole genome shotgun (WGS) entry which is preliminary data.</text>
</comment>
<dbReference type="InterPro" id="IPR001683">
    <property type="entry name" value="PX_dom"/>
</dbReference>
<feature type="region of interest" description="Disordered" evidence="3">
    <location>
        <begin position="984"/>
        <end position="1016"/>
    </location>
</feature>
<dbReference type="Pfam" id="PF00787">
    <property type="entry name" value="PX"/>
    <property type="match status" value="1"/>
</dbReference>
<feature type="region of interest" description="Disordered" evidence="3">
    <location>
        <begin position="370"/>
        <end position="391"/>
    </location>
</feature>
<dbReference type="Gene3D" id="3.30.1520.10">
    <property type="entry name" value="Phox-like domain"/>
    <property type="match status" value="1"/>
</dbReference>
<evidence type="ECO:0000256" key="3">
    <source>
        <dbReference type="SAM" id="MobiDB-lite"/>
    </source>
</evidence>
<feature type="region of interest" description="Disordered" evidence="3">
    <location>
        <begin position="801"/>
        <end position="824"/>
    </location>
</feature>
<keyword evidence="8" id="KW-1185">Reference proteome</keyword>
<dbReference type="PANTHER" id="PTHR22999:SF28">
    <property type="entry name" value="PHOX (PX) DOMAIN-CONTAINING PROTEIN"/>
    <property type="match status" value="1"/>
</dbReference>
<evidence type="ECO:0000256" key="2">
    <source>
        <dbReference type="ARBA" id="ARBA00022490"/>
    </source>
</evidence>
<dbReference type="InterPro" id="IPR051837">
    <property type="entry name" value="SortingNexin/PXDomain-PKLike"/>
</dbReference>
<evidence type="ECO:0000259" key="6">
    <source>
        <dbReference type="PROSITE" id="PS51207"/>
    </source>
</evidence>
<feature type="region of interest" description="Disordered" evidence="3">
    <location>
        <begin position="848"/>
        <end position="867"/>
    </location>
</feature>
<feature type="region of interest" description="Disordered" evidence="3">
    <location>
        <begin position="498"/>
        <end position="518"/>
    </location>
</feature>
<dbReference type="AlphaFoldDB" id="A0A834G3E5"/>
<dbReference type="GO" id="GO:0035091">
    <property type="term" value="F:phosphatidylinositol binding"/>
    <property type="evidence" value="ECO:0007669"/>
    <property type="project" value="InterPro"/>
</dbReference>
<feature type="domain" description="PX" evidence="5">
    <location>
        <begin position="663"/>
        <end position="775"/>
    </location>
</feature>
<keyword evidence="4" id="KW-1133">Transmembrane helix</keyword>
<dbReference type="PROSITE" id="PS51207">
    <property type="entry name" value="PXA"/>
    <property type="match status" value="1"/>
</dbReference>
<protein>
    <submittedName>
        <fullName evidence="7">Uncharacterized protein</fullName>
    </submittedName>
</protein>
<proteinExistence type="predicted"/>
<keyword evidence="4" id="KW-0472">Membrane</keyword>
<keyword evidence="2" id="KW-0963">Cytoplasm</keyword>
<evidence type="ECO:0000313" key="8">
    <source>
        <dbReference type="Proteomes" id="UP000626092"/>
    </source>
</evidence>